<sequence>MSSEKASPQTTQTQLDPAILQDLPHDQPPVAPIVKKRRKRTKTGKRFKVPVPSSGKHQTFIDIGCETDAQGYPIYPNNETVFVKKPNEDITNFGHIAYPHTQKTSGANDDRPWKTTWYTCLGLLDCDNKACKYAAPPPTGDRKAAEHILKHPRCPAAECQGQHRWTTCTTTSCRVDLEKETGWAILRHSGTHCHVWPVSKKADPLAMEKLTAEVVKNPKAGPMVLQVGQAGEGRKITPSVDNLHPAFSHRSRLGYLRRTILYNTGIMTEQESKGGGDSFPLDIQHWGTKGLWLISMALTGSNVHVTFQIEWMAQQLVRRDPETEKVYSGGLLSDVTYRFFKNGYLLTTSMYSDLLHRWIPVQLTWMARLDVTHYKGHFTLLMKQMFVDFSSAQKQGFVGAYMDVFNKRDRDKAMSKLKGCCEHYRQSITRITRNRGVVPAGDNGTFEDMALNLLEPDKPNGLNLAQRFESLAKAYPAAKPWIAWWNTADIEAMLFCARRRLPLDDPPRYDECGNEIDELPETTNGQESMHRQYYILTDGKCTLLQGLIQLLLFAKSLEKDYDQLLRGIPVKYGNNWESVVETMGWSKQRASRRPEANDGRPPDTNKVLFGTKKLGRPRGAPNVHRDPHSSYQSYWACNNETGKKNCCWATASLESFFPLFSPLWIIGSTGKKTDIVTKLTRHYSARVSSEIHGGKGMRSILSRGLTSLQKAAQQLSPSFVTDRFASADLFIDYFLVPARGKPASPIAKLFPHQVIKEFRCTQYPSHIQNEIVTQYGISITNDMFHDANLKYSGIEELIQMWVTDGLFSTNPRCCTAFQKSFNENPKQLSPLMSDEDIEVQVLKENPAKDVPTLYERAHLDFSSSPMHVYFHLAGVMGLAESDKHKFMGDMKWPECLEFNGNNYKIVSRGFWGEGHFWCKVVRTLDGATGVYYYNDLLDDGRAQLLGRDMGLISGAQPNTSWVIYSRQPTREEQTIIDNGIARIAKKNPTGDTPFGSADDFVEVEDQIAEIMVEEPGHEVIEDRK</sequence>
<dbReference type="RefSeq" id="XP_007405615.1">
    <property type="nucleotide sequence ID" value="XM_007405553.1"/>
</dbReference>
<dbReference type="GeneID" id="18936249"/>
<dbReference type="AlphaFoldDB" id="F4R9P1"/>
<reference evidence="3" key="1">
    <citation type="journal article" date="2011" name="Proc. Natl. Acad. Sci. U.S.A.">
        <title>Obligate biotrophy features unraveled by the genomic analysis of rust fungi.</title>
        <authorList>
            <person name="Duplessis S."/>
            <person name="Cuomo C.A."/>
            <person name="Lin Y.-C."/>
            <person name="Aerts A."/>
            <person name="Tisserant E."/>
            <person name="Veneault-Fourrey C."/>
            <person name="Joly D.L."/>
            <person name="Hacquard S."/>
            <person name="Amselem J."/>
            <person name="Cantarel B.L."/>
            <person name="Chiu R."/>
            <person name="Coutinho P.M."/>
            <person name="Feau N."/>
            <person name="Field M."/>
            <person name="Frey P."/>
            <person name="Gelhaye E."/>
            <person name="Goldberg J."/>
            <person name="Grabherr M.G."/>
            <person name="Kodira C.D."/>
            <person name="Kohler A."/>
            <person name="Kuees U."/>
            <person name="Lindquist E.A."/>
            <person name="Lucas S.M."/>
            <person name="Mago R."/>
            <person name="Mauceli E."/>
            <person name="Morin E."/>
            <person name="Murat C."/>
            <person name="Pangilinan J.L."/>
            <person name="Park R."/>
            <person name="Pearson M."/>
            <person name="Quesneville H."/>
            <person name="Rouhier N."/>
            <person name="Sakthikumar S."/>
            <person name="Salamov A.A."/>
            <person name="Schmutz J."/>
            <person name="Selles B."/>
            <person name="Shapiro H."/>
            <person name="Tanguay P."/>
            <person name="Tuskan G.A."/>
            <person name="Henrissat B."/>
            <person name="Van de Peer Y."/>
            <person name="Rouze P."/>
            <person name="Ellis J.G."/>
            <person name="Dodds P.N."/>
            <person name="Schein J.E."/>
            <person name="Zhong S."/>
            <person name="Hamelin R.C."/>
            <person name="Grigoriev I.V."/>
            <person name="Szabo L.J."/>
            <person name="Martin F."/>
        </authorList>
    </citation>
    <scope>NUCLEOTIDE SEQUENCE [LARGE SCALE GENOMIC DNA]</scope>
    <source>
        <strain evidence="3">98AG31 / pathotype 3-4-7</strain>
    </source>
</reference>
<dbReference type="eggNOG" id="ENOG502S7P8">
    <property type="taxonomic scope" value="Eukaryota"/>
</dbReference>
<evidence type="ECO:0000256" key="1">
    <source>
        <dbReference type="SAM" id="MobiDB-lite"/>
    </source>
</evidence>
<dbReference type="KEGG" id="mlr:MELLADRAFT_92442"/>
<dbReference type="InParanoid" id="F4R9P1"/>
<feature type="compositionally biased region" description="Polar residues" evidence="1">
    <location>
        <begin position="1"/>
        <end position="15"/>
    </location>
</feature>
<feature type="region of interest" description="Disordered" evidence="1">
    <location>
        <begin position="1"/>
        <end position="53"/>
    </location>
</feature>
<dbReference type="VEuPathDB" id="FungiDB:MELLADRAFT_92442"/>
<organism evidence="3">
    <name type="scientific">Melampsora larici-populina (strain 98AG31 / pathotype 3-4-7)</name>
    <name type="common">Poplar leaf rust fungus</name>
    <dbReference type="NCBI Taxonomy" id="747676"/>
    <lineage>
        <taxon>Eukaryota</taxon>
        <taxon>Fungi</taxon>
        <taxon>Dikarya</taxon>
        <taxon>Basidiomycota</taxon>
        <taxon>Pucciniomycotina</taxon>
        <taxon>Pucciniomycetes</taxon>
        <taxon>Pucciniales</taxon>
        <taxon>Melampsoraceae</taxon>
        <taxon>Melampsora</taxon>
    </lineage>
</organism>
<feature type="compositionally biased region" description="Basic and acidic residues" evidence="1">
    <location>
        <begin position="592"/>
        <end position="603"/>
    </location>
</feature>
<feature type="region of interest" description="Disordered" evidence="1">
    <location>
        <begin position="587"/>
        <end position="625"/>
    </location>
</feature>
<dbReference type="OrthoDB" id="2506598at2759"/>
<feature type="compositionally biased region" description="Basic residues" evidence="1">
    <location>
        <begin position="34"/>
        <end position="48"/>
    </location>
</feature>
<proteinExistence type="predicted"/>
<gene>
    <name evidence="2" type="ORF">MELLADRAFT_92442</name>
</gene>
<evidence type="ECO:0000313" key="2">
    <source>
        <dbReference type="EMBL" id="EGG11013.1"/>
    </source>
</evidence>
<dbReference type="EMBL" id="GL883093">
    <property type="protein sequence ID" value="EGG11013.1"/>
    <property type="molecule type" value="Genomic_DNA"/>
</dbReference>
<evidence type="ECO:0000313" key="3">
    <source>
        <dbReference type="Proteomes" id="UP000001072"/>
    </source>
</evidence>
<keyword evidence="3" id="KW-1185">Reference proteome</keyword>
<evidence type="ECO:0008006" key="4">
    <source>
        <dbReference type="Google" id="ProtNLM"/>
    </source>
</evidence>
<dbReference type="Proteomes" id="UP000001072">
    <property type="component" value="Unassembled WGS sequence"/>
</dbReference>
<dbReference type="HOGENOM" id="CLU_005992_1_0_1"/>
<protein>
    <recommendedName>
        <fullName evidence="4">GCM domain-containing protein</fullName>
    </recommendedName>
</protein>
<accession>F4R9P1</accession>
<name>F4R9P1_MELLP</name>